<sequence>ATRARQQQQQVLPHVQSTVCVRFHYDPNFVASEEVRVRLYEVIERTCPTTLERCRIDLQLEKFDKAEGLFGIKKAILTRTKKQPGPRNLNAKKKSKEKVIEVEEPEEAVDVGNDEEDVQEDVNEEMI</sequence>
<proteinExistence type="predicted"/>
<protein>
    <submittedName>
        <fullName evidence="2">Uncharacterized protein</fullName>
    </submittedName>
</protein>
<accession>A0A8J4R7P5</accession>
<evidence type="ECO:0000313" key="2">
    <source>
        <dbReference type="EMBL" id="KAF3966907.1"/>
    </source>
</evidence>
<dbReference type="AlphaFoldDB" id="A0A8J4R7P5"/>
<comment type="caution">
    <text evidence="2">The sequence shown here is derived from an EMBL/GenBank/DDBJ whole genome shotgun (WGS) entry which is preliminary data.</text>
</comment>
<feature type="non-terminal residue" evidence="2">
    <location>
        <position position="1"/>
    </location>
</feature>
<keyword evidence="3" id="KW-1185">Reference proteome</keyword>
<dbReference type="OrthoDB" id="2013475at2759"/>
<dbReference type="Proteomes" id="UP000737018">
    <property type="component" value="Unassembled WGS sequence"/>
</dbReference>
<dbReference type="EMBL" id="JRKL02000973">
    <property type="protein sequence ID" value="KAF3966907.1"/>
    <property type="molecule type" value="Genomic_DNA"/>
</dbReference>
<feature type="compositionally biased region" description="Acidic residues" evidence="1">
    <location>
        <begin position="102"/>
        <end position="127"/>
    </location>
</feature>
<reference evidence="2" key="1">
    <citation type="submission" date="2020-03" db="EMBL/GenBank/DDBJ databases">
        <title>Castanea mollissima Vanexum genome sequencing.</title>
        <authorList>
            <person name="Staton M."/>
        </authorList>
    </citation>
    <scope>NUCLEOTIDE SEQUENCE</scope>
    <source>
        <tissue evidence="2">Leaf</tissue>
    </source>
</reference>
<gene>
    <name evidence="2" type="ORF">CMV_009025</name>
</gene>
<feature type="compositionally biased region" description="Basic residues" evidence="1">
    <location>
        <begin position="81"/>
        <end position="96"/>
    </location>
</feature>
<feature type="region of interest" description="Disordered" evidence="1">
    <location>
        <begin position="81"/>
        <end position="127"/>
    </location>
</feature>
<organism evidence="2 3">
    <name type="scientific">Castanea mollissima</name>
    <name type="common">Chinese chestnut</name>
    <dbReference type="NCBI Taxonomy" id="60419"/>
    <lineage>
        <taxon>Eukaryota</taxon>
        <taxon>Viridiplantae</taxon>
        <taxon>Streptophyta</taxon>
        <taxon>Embryophyta</taxon>
        <taxon>Tracheophyta</taxon>
        <taxon>Spermatophyta</taxon>
        <taxon>Magnoliopsida</taxon>
        <taxon>eudicotyledons</taxon>
        <taxon>Gunneridae</taxon>
        <taxon>Pentapetalae</taxon>
        <taxon>rosids</taxon>
        <taxon>fabids</taxon>
        <taxon>Fagales</taxon>
        <taxon>Fagaceae</taxon>
        <taxon>Castanea</taxon>
    </lineage>
</organism>
<evidence type="ECO:0000313" key="3">
    <source>
        <dbReference type="Proteomes" id="UP000737018"/>
    </source>
</evidence>
<evidence type="ECO:0000256" key="1">
    <source>
        <dbReference type="SAM" id="MobiDB-lite"/>
    </source>
</evidence>
<name>A0A8J4R7P5_9ROSI</name>